<keyword evidence="2" id="KW-0614">Plasmid</keyword>
<evidence type="ECO:0000313" key="3">
    <source>
        <dbReference type="Proteomes" id="UP000077405"/>
    </source>
</evidence>
<reference evidence="2 3" key="1">
    <citation type="submission" date="2018-04" db="EMBL/GenBank/DDBJ databases">
        <title>Complete genome sequence of the nitrogen-fixing bacterium Azospirillum humicireducens type strain SgZ-5.</title>
        <authorList>
            <person name="Yu Z."/>
        </authorList>
    </citation>
    <scope>NUCLEOTIDE SEQUENCE [LARGE SCALE GENOMIC DNA]</scope>
    <source>
        <strain evidence="2 3">SgZ-5</strain>
        <plasmid evidence="2 3">pYZ2</plasmid>
    </source>
</reference>
<sequence length="77" mass="8662">MVPPPFHPMQTHRDQERKMSEQPAEFHRFALKFMVMAILAAAVELAVLHGIDSGDTEVGHAEWVRNVPVLGIDLPFT</sequence>
<dbReference type="Proteomes" id="UP000077405">
    <property type="component" value="Plasmid pYZ2"/>
</dbReference>
<evidence type="ECO:0000256" key="1">
    <source>
        <dbReference type="SAM" id="MobiDB-lite"/>
    </source>
</evidence>
<accession>A0A2R4VTF3</accession>
<gene>
    <name evidence="2" type="ORF">A6A40_22295</name>
</gene>
<proteinExistence type="predicted"/>
<dbReference type="AlphaFoldDB" id="A0A2R4VTF3"/>
<dbReference type="KEGG" id="ahu:A6A40_22295"/>
<keyword evidence="3" id="KW-1185">Reference proteome</keyword>
<geneLocation type="plasmid" evidence="2 3">
    <name>pYZ2</name>
</geneLocation>
<feature type="region of interest" description="Disordered" evidence="1">
    <location>
        <begin position="1"/>
        <end position="21"/>
    </location>
</feature>
<dbReference type="EMBL" id="CP028903">
    <property type="protein sequence ID" value="AWB07715.1"/>
    <property type="molecule type" value="Genomic_DNA"/>
</dbReference>
<name>A0A2R4VTF3_9PROT</name>
<feature type="compositionally biased region" description="Basic and acidic residues" evidence="1">
    <location>
        <begin position="11"/>
        <end position="21"/>
    </location>
</feature>
<evidence type="ECO:0000313" key="2">
    <source>
        <dbReference type="EMBL" id="AWB07715.1"/>
    </source>
</evidence>
<organism evidence="2 3">
    <name type="scientific">Azospirillum humicireducens</name>
    <dbReference type="NCBI Taxonomy" id="1226968"/>
    <lineage>
        <taxon>Bacteria</taxon>
        <taxon>Pseudomonadati</taxon>
        <taxon>Pseudomonadota</taxon>
        <taxon>Alphaproteobacteria</taxon>
        <taxon>Rhodospirillales</taxon>
        <taxon>Azospirillaceae</taxon>
        <taxon>Azospirillum</taxon>
    </lineage>
</organism>
<protein>
    <submittedName>
        <fullName evidence="2">Uncharacterized protein</fullName>
    </submittedName>
</protein>
<dbReference type="RefSeq" id="WP_108547995.1">
    <property type="nucleotide sequence ID" value="NZ_CP028903.1"/>
</dbReference>